<keyword evidence="3 6" id="KW-0812">Transmembrane</keyword>
<feature type="transmembrane region" description="Helical" evidence="6">
    <location>
        <begin position="880"/>
        <end position="898"/>
    </location>
</feature>
<evidence type="ECO:0000313" key="8">
    <source>
        <dbReference type="EMBL" id="CAD8797418.1"/>
    </source>
</evidence>
<sequence length="1503" mass="168944">MAAQVAAVEGARRRRGAQKRRVFEDPLNLFLNKNDTETQSGRVHELDNILKSRLSQGFFSLDGISRSQLKKELRVEELMVHVQNRIYRSERYLRFFSVLTFFAVFIIALFLQRNPSTAFSVESSFQQALLASLPVGEEGSQFISGESDIYDWLDQKIFSQVFTDPQCGDGFCERDKGETAGFGRFGCIDDCGRYLKTTQLTIKLEDWVQSTKASLVADDTADSFFNIDLTKMKRTLNPGYKFNIYSETMGDYIFANDMPCNDTYLVDVPDGKHTLHFYQTEKMSDRIDPSEIYNNLLTVPDTLPERNSSNDFQYGDKREALATQAVLMRQLNDHCFGGALDLNVPEQQSAFLQCLFIPPADKYLRVLGTYGVMGTVARGNGTKGRVNLVNVPLCGIVPDGYTGLKNNANRQAVISAGVSCDSARRSHPMLLEQDPGGKHHVELRRKLLDDVARYEEDKRHRDEVAERHVQAARGAAGRLARFLDDPNAARLIPGIERDIRRRAKAIRPDSFVNDDNVESLRAQIRANGWTFESLGPGVGRHLMAAATPGSVLRNGACTAHADCNATATTDTYLGAGSQQGAFCSKYTSKCDGCSTCQWGDTDGIDGTCPTSQCPHSASMPRCVDGTKLTENFECKDTYEFELWQHHDKGSAVTIGGTLPAQMVYVTPFNRLVGPLMISQRRRPLGECTTIFNPTVQAFSNITGCQVDAAYDGTPYGLNPVFVSTSGIYNGKQDPERSYTAAERINKTVEVKATGGGTVMQTSSSTPIGFFPHQYDDATRTQKPNDLIEWSQYDIMKLYVDNRVSATRSKEMLSYMIDGGFIDEQTHTMLVEFVTFNPNLNHFCFLQFTFNWVQGGNIQWDWFFQTVYVDIYSGVRGQAQVVVEVIVIIMLSVNCISQARDMMRAVRTFSFLDHMADIGNWYDIMHLVVMWVSWSYWAYHYNLTSNFKMENSYPILADPGASARFWATNSTQEKLYLDFKTDVQTAADSLSAYSAITSCSIILFVLRLVKGLDFQEQMGLITRTISEAGYELVHFFVLFIIIFMGYVCTGVLLFGHQVKDMSTIDKSIIFLYFQIVAFDDTAFWGPFSHAAPLWAFYLWVWTFLFVVWLILFNILLAILIEGYVRVKQESAEARGVHTDIMDLFSHWCKSWMLPHKLFMSDQRLAECLERQKAGMPSTSQLRDALVSSLVQDVTIHLDGGIEVEEKEMLSLVRAPDAATVTERKKIIRFVPEGKKGEGEEEEKPGYRDEDEEALVHDLMERYGDNPADADAQEAEVIDHLTTESLVQNLAMFRAQQIASRQIEKMEWQLERICHEVLPADEATEIKAKAAQPKPPPVKGGVVQVQIIEAAGLPKMDLIRSVDPYVLVFCSDPLGHNTTGAISYRTDVKPRSRNPVWEEECEIPLVAGVNTLTATIFDKDDVTSDDLVGCVHVHLHDLDPGVEIDEWFDVLNPKIDANRLKDARLHLKVTYMPTLDGVPITVEQPEFQAAYMQAESVRAPPGLRG</sequence>
<dbReference type="InterPro" id="IPR046791">
    <property type="entry name" value="Polycystin_dom"/>
</dbReference>
<dbReference type="InterPro" id="IPR000008">
    <property type="entry name" value="C2_dom"/>
</dbReference>
<dbReference type="PROSITE" id="PS50004">
    <property type="entry name" value="C2"/>
    <property type="match status" value="1"/>
</dbReference>
<feature type="transmembrane region" description="Helical" evidence="6">
    <location>
        <begin position="919"/>
        <end position="938"/>
    </location>
</feature>
<dbReference type="Gene3D" id="2.60.40.150">
    <property type="entry name" value="C2 domain"/>
    <property type="match status" value="1"/>
</dbReference>
<dbReference type="InterPro" id="IPR035892">
    <property type="entry name" value="C2_domain_sf"/>
</dbReference>
<evidence type="ECO:0000256" key="5">
    <source>
        <dbReference type="ARBA" id="ARBA00023136"/>
    </source>
</evidence>
<dbReference type="SUPFAM" id="SSF49562">
    <property type="entry name" value="C2 domain (Calcium/lipid-binding domain, CaLB)"/>
    <property type="match status" value="1"/>
</dbReference>
<feature type="transmembrane region" description="Helical" evidence="6">
    <location>
        <begin position="1095"/>
        <end position="1119"/>
    </location>
</feature>
<feature type="transmembrane region" description="Helical" evidence="6">
    <location>
        <begin position="92"/>
        <end position="111"/>
    </location>
</feature>
<gene>
    <name evidence="8" type="ORF">HTEP1355_LOCUS11059</name>
</gene>
<dbReference type="Pfam" id="PF00168">
    <property type="entry name" value="C2"/>
    <property type="match status" value="1"/>
</dbReference>
<accession>A0A7S0YX08</accession>
<reference evidence="8" key="1">
    <citation type="submission" date="2021-01" db="EMBL/GenBank/DDBJ databases">
        <authorList>
            <person name="Corre E."/>
            <person name="Pelletier E."/>
            <person name="Niang G."/>
            <person name="Scheremetjew M."/>
            <person name="Finn R."/>
            <person name="Kale V."/>
            <person name="Holt S."/>
            <person name="Cochrane G."/>
            <person name="Meng A."/>
            <person name="Brown T."/>
            <person name="Cohen L."/>
        </authorList>
    </citation>
    <scope>NUCLEOTIDE SEQUENCE</scope>
    <source>
        <strain evidence="8">CCMP443</strain>
    </source>
</reference>
<evidence type="ECO:0000256" key="6">
    <source>
        <dbReference type="SAM" id="Phobius"/>
    </source>
</evidence>
<dbReference type="InterPro" id="IPR013122">
    <property type="entry name" value="PKD1_2_channel"/>
</dbReference>
<proteinExistence type="inferred from homology"/>
<name>A0A7S0YX08_9CRYP</name>
<feature type="transmembrane region" description="Helical" evidence="6">
    <location>
        <begin position="989"/>
        <end position="1008"/>
    </location>
</feature>
<dbReference type="Gene3D" id="1.10.287.70">
    <property type="match status" value="1"/>
</dbReference>
<dbReference type="CDD" id="cd00030">
    <property type="entry name" value="C2"/>
    <property type="match status" value="1"/>
</dbReference>
<evidence type="ECO:0000259" key="7">
    <source>
        <dbReference type="PROSITE" id="PS50004"/>
    </source>
</evidence>
<evidence type="ECO:0000256" key="3">
    <source>
        <dbReference type="ARBA" id="ARBA00022692"/>
    </source>
</evidence>
<evidence type="ECO:0000256" key="4">
    <source>
        <dbReference type="ARBA" id="ARBA00022989"/>
    </source>
</evidence>
<comment type="similarity">
    <text evidence="2">Belongs to the polycystin family.</text>
</comment>
<dbReference type="EMBL" id="HBFN01018971">
    <property type="protein sequence ID" value="CAD8797418.1"/>
    <property type="molecule type" value="Transcribed_RNA"/>
</dbReference>
<dbReference type="PANTHER" id="PTHR10877">
    <property type="entry name" value="POLYCYSTIN FAMILY MEMBER"/>
    <property type="match status" value="1"/>
</dbReference>
<dbReference type="PANTHER" id="PTHR10877:SF183">
    <property type="entry name" value="AT14535P-RELATED"/>
    <property type="match status" value="1"/>
</dbReference>
<evidence type="ECO:0000256" key="2">
    <source>
        <dbReference type="ARBA" id="ARBA00007200"/>
    </source>
</evidence>
<dbReference type="InterPro" id="IPR051223">
    <property type="entry name" value="Polycystin"/>
</dbReference>
<dbReference type="GO" id="GO:0016020">
    <property type="term" value="C:membrane"/>
    <property type="evidence" value="ECO:0007669"/>
    <property type="project" value="UniProtKB-SubCell"/>
</dbReference>
<protein>
    <recommendedName>
        <fullName evidence="7">C2 domain-containing protein</fullName>
    </recommendedName>
</protein>
<evidence type="ECO:0000256" key="1">
    <source>
        <dbReference type="ARBA" id="ARBA00004141"/>
    </source>
</evidence>
<feature type="transmembrane region" description="Helical" evidence="6">
    <location>
        <begin position="1029"/>
        <end position="1053"/>
    </location>
</feature>
<comment type="subcellular location">
    <subcellularLocation>
        <location evidence="1">Membrane</location>
        <topology evidence="1">Multi-pass membrane protein</topology>
    </subcellularLocation>
</comment>
<dbReference type="Pfam" id="PF20519">
    <property type="entry name" value="Polycystin_dom"/>
    <property type="match status" value="1"/>
</dbReference>
<feature type="domain" description="C2" evidence="7">
    <location>
        <begin position="1321"/>
        <end position="1446"/>
    </location>
</feature>
<keyword evidence="5 6" id="KW-0472">Membrane</keyword>
<dbReference type="SMART" id="SM00239">
    <property type="entry name" value="C2"/>
    <property type="match status" value="1"/>
</dbReference>
<dbReference type="Pfam" id="PF08016">
    <property type="entry name" value="PKD_channel"/>
    <property type="match status" value="1"/>
</dbReference>
<organism evidence="8">
    <name type="scientific">Hemiselmis tepida</name>
    <dbReference type="NCBI Taxonomy" id="464990"/>
    <lineage>
        <taxon>Eukaryota</taxon>
        <taxon>Cryptophyceae</taxon>
        <taxon>Cryptomonadales</taxon>
        <taxon>Hemiselmidaceae</taxon>
        <taxon>Hemiselmis</taxon>
    </lineage>
</organism>
<keyword evidence="4 6" id="KW-1133">Transmembrane helix</keyword>